<organism evidence="4">
    <name type="scientific">uncultured Nocardioidaceae bacterium</name>
    <dbReference type="NCBI Taxonomy" id="253824"/>
    <lineage>
        <taxon>Bacteria</taxon>
        <taxon>Bacillati</taxon>
        <taxon>Actinomycetota</taxon>
        <taxon>Actinomycetes</taxon>
        <taxon>Propionibacteriales</taxon>
        <taxon>Nocardioidaceae</taxon>
        <taxon>environmental samples</taxon>
    </lineage>
</organism>
<dbReference type="GO" id="GO:1901137">
    <property type="term" value="P:carbohydrate derivative biosynthetic process"/>
    <property type="evidence" value="ECO:0007669"/>
    <property type="project" value="UniProtKB-ARBA"/>
</dbReference>
<reference evidence="4" key="1">
    <citation type="submission" date="2020-02" db="EMBL/GenBank/DDBJ databases">
        <authorList>
            <person name="Meier V. D."/>
        </authorList>
    </citation>
    <scope>NUCLEOTIDE SEQUENCE</scope>
    <source>
        <strain evidence="4">AVDCRST_MAG21</strain>
    </source>
</reference>
<protein>
    <submittedName>
        <fullName evidence="4">Glycosyltransferase</fullName>
    </submittedName>
</protein>
<keyword evidence="2 4" id="KW-0808">Transferase</keyword>
<dbReference type="EMBL" id="CADCUL010000137">
    <property type="protein sequence ID" value="CAA9378075.1"/>
    <property type="molecule type" value="Genomic_DNA"/>
</dbReference>
<evidence type="ECO:0000256" key="1">
    <source>
        <dbReference type="ARBA" id="ARBA00022676"/>
    </source>
</evidence>
<dbReference type="PANTHER" id="PTHR45947:SF3">
    <property type="entry name" value="SULFOQUINOVOSYL TRANSFERASE SQD2"/>
    <property type="match status" value="1"/>
</dbReference>
<evidence type="ECO:0000313" key="4">
    <source>
        <dbReference type="EMBL" id="CAA9378075.1"/>
    </source>
</evidence>
<evidence type="ECO:0000259" key="3">
    <source>
        <dbReference type="Pfam" id="PF13439"/>
    </source>
</evidence>
<dbReference type="PANTHER" id="PTHR45947">
    <property type="entry name" value="SULFOQUINOVOSYL TRANSFERASE SQD2"/>
    <property type="match status" value="1"/>
</dbReference>
<gene>
    <name evidence="4" type="ORF">AVDCRST_MAG21-1574</name>
</gene>
<dbReference type="SUPFAM" id="SSF53756">
    <property type="entry name" value="UDP-Glycosyltransferase/glycogen phosphorylase"/>
    <property type="match status" value="1"/>
</dbReference>
<dbReference type="Pfam" id="PF13439">
    <property type="entry name" value="Glyco_transf_4"/>
    <property type="match status" value="1"/>
</dbReference>
<dbReference type="AlphaFoldDB" id="A0A6J4N5J1"/>
<dbReference type="Pfam" id="PF13692">
    <property type="entry name" value="Glyco_trans_1_4"/>
    <property type="match status" value="1"/>
</dbReference>
<name>A0A6J4N5J1_9ACTN</name>
<dbReference type="GO" id="GO:0016757">
    <property type="term" value="F:glycosyltransferase activity"/>
    <property type="evidence" value="ECO:0007669"/>
    <property type="project" value="UniProtKB-KW"/>
</dbReference>
<feature type="domain" description="Glycosyltransferase subfamily 4-like N-terminal" evidence="3">
    <location>
        <begin position="19"/>
        <end position="191"/>
    </location>
</feature>
<accession>A0A6J4N5J1</accession>
<dbReference type="InterPro" id="IPR050194">
    <property type="entry name" value="Glycosyltransferase_grp1"/>
</dbReference>
<evidence type="ECO:0000256" key="2">
    <source>
        <dbReference type="ARBA" id="ARBA00022679"/>
    </source>
</evidence>
<proteinExistence type="predicted"/>
<dbReference type="InterPro" id="IPR028098">
    <property type="entry name" value="Glyco_trans_4-like_N"/>
</dbReference>
<sequence length="393" mass="41315">MRVAYVCTDPGIPVFGTKGASVHVQAVLRVLVAAGAEVHLLCARTGGEPPPDLTPVRVHRLSRVRGVGAAEREKSAAASDAEVGALLDRLHAEEPLDLVYERYALWGRSATARAAATGVPSVLEVNAPLVEEQARHRDLVDREGAENVACAAISSAQATVCVTEPVASWARERAADATRVHVVANGVDTHRIRPADRPVAGPSGSFTLGFVGTLKPWHGVETLLKATALLVERDAAVQLLLVGAGPRADALADQARRLGISGHVETTGAVHPARIPALLQRMDLAVAPYPAQADFYFSPLKVYEYLAAGLPVVASDIGTLPALLAHGRLGTLVAPGSPQALADAIAALRADQDRRVALRHAARRAAEGHDWRHVVARTLATVGVRLEDGSRAA</sequence>
<dbReference type="Gene3D" id="3.40.50.2000">
    <property type="entry name" value="Glycogen Phosphorylase B"/>
    <property type="match status" value="2"/>
</dbReference>
<keyword evidence="1" id="KW-0328">Glycosyltransferase</keyword>
<dbReference type="CDD" id="cd03801">
    <property type="entry name" value="GT4_PimA-like"/>
    <property type="match status" value="1"/>
</dbReference>